<keyword evidence="3" id="KW-1185">Reference proteome</keyword>
<protein>
    <submittedName>
        <fullName evidence="2">Uncharacterized protein</fullName>
    </submittedName>
</protein>
<organism evidence="2 3">
    <name type="scientific">Rhododendron griersonianum</name>
    <dbReference type="NCBI Taxonomy" id="479676"/>
    <lineage>
        <taxon>Eukaryota</taxon>
        <taxon>Viridiplantae</taxon>
        <taxon>Streptophyta</taxon>
        <taxon>Embryophyta</taxon>
        <taxon>Tracheophyta</taxon>
        <taxon>Spermatophyta</taxon>
        <taxon>Magnoliopsida</taxon>
        <taxon>eudicotyledons</taxon>
        <taxon>Gunneridae</taxon>
        <taxon>Pentapetalae</taxon>
        <taxon>asterids</taxon>
        <taxon>Ericales</taxon>
        <taxon>Ericaceae</taxon>
        <taxon>Ericoideae</taxon>
        <taxon>Rhodoreae</taxon>
        <taxon>Rhododendron</taxon>
    </lineage>
</organism>
<dbReference type="Proteomes" id="UP000823749">
    <property type="component" value="Chromosome 7"/>
</dbReference>
<accession>A0AAV6JLK9</accession>
<evidence type="ECO:0000313" key="2">
    <source>
        <dbReference type="EMBL" id="KAG5542106.1"/>
    </source>
</evidence>
<sequence>MEATTAAETCWTKSSHRVQKTPASKTTHSHPTRSRKRSSRPPPPSSHAPPRFSKKKRSIVWRIRGEKTRDDLVGVSKGVDPLPGACVAEKGGVVGKAMRDEVAAGLTEAEEREDRRGSDGGRGGLCIDRTV</sequence>
<dbReference type="EMBL" id="JACTNZ010000007">
    <property type="protein sequence ID" value="KAG5542106.1"/>
    <property type="molecule type" value="Genomic_DNA"/>
</dbReference>
<dbReference type="AlphaFoldDB" id="A0AAV6JLK9"/>
<evidence type="ECO:0000256" key="1">
    <source>
        <dbReference type="SAM" id="MobiDB-lite"/>
    </source>
</evidence>
<proteinExistence type="predicted"/>
<feature type="compositionally biased region" description="Basic residues" evidence="1">
    <location>
        <begin position="27"/>
        <end position="39"/>
    </location>
</feature>
<feature type="compositionally biased region" description="Basic and acidic residues" evidence="1">
    <location>
        <begin position="63"/>
        <end position="72"/>
    </location>
</feature>
<reference evidence="2" key="1">
    <citation type="submission" date="2020-08" db="EMBL/GenBank/DDBJ databases">
        <title>Plant Genome Project.</title>
        <authorList>
            <person name="Zhang R.-G."/>
        </authorList>
    </citation>
    <scope>NUCLEOTIDE SEQUENCE</scope>
    <source>
        <strain evidence="2">WSP0</strain>
        <tissue evidence="2">Leaf</tissue>
    </source>
</reference>
<evidence type="ECO:0000313" key="3">
    <source>
        <dbReference type="Proteomes" id="UP000823749"/>
    </source>
</evidence>
<feature type="region of interest" description="Disordered" evidence="1">
    <location>
        <begin position="1"/>
        <end position="82"/>
    </location>
</feature>
<comment type="caution">
    <text evidence="2">The sequence shown here is derived from an EMBL/GenBank/DDBJ whole genome shotgun (WGS) entry which is preliminary data.</text>
</comment>
<gene>
    <name evidence="2" type="ORF">RHGRI_021833</name>
</gene>
<name>A0AAV6JLK9_9ERIC</name>
<feature type="region of interest" description="Disordered" evidence="1">
    <location>
        <begin position="105"/>
        <end position="131"/>
    </location>
</feature>